<keyword evidence="1" id="KW-0472">Membrane</keyword>
<dbReference type="GO" id="GO:0005886">
    <property type="term" value="C:plasma membrane"/>
    <property type="evidence" value="ECO:0007669"/>
    <property type="project" value="TreeGrafter"/>
</dbReference>
<sequence>MPRWIANLADPMIAVLVIATGLALALPAMGETREAAQIVSNVSIFLLFLVNGMRIARGEIVNAIGNWRFFAPLVLFVFGGMAMMGAGFSFLAALFAAPEIALGFIFLGVLPSTIQSATSYTTLAGGNAALSVVGAALINILGVFVSAPLFAALAGSAAVDLGTETILRIGMILLLPFVIGQVLQGFTRSWLIKQKSKVVWLDRIVIGIAVYVAMSGAVAQGLMTSMSPSAASWLTLITVVFLVLAYGLAWKISGFGGYARADRIAFVFAGPQKSVAIGAPLAAILFEPAVAGFVIAPLLLYHLLQLAVAAPLATRFAEYQPD</sequence>
<evidence type="ECO:0000313" key="2">
    <source>
        <dbReference type="EMBL" id="TRD09983.1"/>
    </source>
</evidence>
<dbReference type="InterPro" id="IPR016833">
    <property type="entry name" value="Put_Na-Bile_cotransptr"/>
</dbReference>
<evidence type="ECO:0000256" key="1">
    <source>
        <dbReference type="SAM" id="Phobius"/>
    </source>
</evidence>
<accession>A0A547P768</accession>
<dbReference type="Proteomes" id="UP000316343">
    <property type="component" value="Unassembled WGS sequence"/>
</dbReference>
<feature type="transmembrane region" description="Helical" evidence="1">
    <location>
        <begin position="264"/>
        <end position="286"/>
    </location>
</feature>
<dbReference type="EMBL" id="VHJK01000002">
    <property type="protein sequence ID" value="TRD09983.1"/>
    <property type="molecule type" value="Genomic_DNA"/>
</dbReference>
<feature type="transmembrane region" description="Helical" evidence="1">
    <location>
        <begin position="292"/>
        <end position="313"/>
    </location>
</feature>
<reference evidence="2 3" key="1">
    <citation type="submission" date="2019-06" db="EMBL/GenBank/DDBJ databases">
        <title>Erythrobacter insulae sp. nov., isolated from a tidal flat.</title>
        <authorList>
            <person name="Yoon J.-H."/>
        </authorList>
    </citation>
    <scope>NUCLEOTIDE SEQUENCE [LARGE SCALE GENOMIC DNA]</scope>
    <source>
        <strain evidence="2 3">JBTF-M21</strain>
    </source>
</reference>
<dbReference type="Pfam" id="PF13593">
    <property type="entry name" value="SBF_like"/>
    <property type="match status" value="1"/>
</dbReference>
<keyword evidence="1" id="KW-0812">Transmembrane</keyword>
<keyword evidence="3" id="KW-1185">Reference proteome</keyword>
<dbReference type="InterPro" id="IPR038770">
    <property type="entry name" value="Na+/solute_symporter_sf"/>
</dbReference>
<protein>
    <submittedName>
        <fullName evidence="2">Bile acid:sodium symporter</fullName>
    </submittedName>
</protein>
<feature type="transmembrane region" description="Helical" evidence="1">
    <location>
        <begin position="130"/>
        <end position="154"/>
    </location>
</feature>
<dbReference type="PANTHER" id="PTHR18640:SF5">
    <property type="entry name" value="SODIUM_BILE ACID COTRANSPORTER 7"/>
    <property type="match status" value="1"/>
</dbReference>
<dbReference type="Gene3D" id="1.20.1530.20">
    <property type="match status" value="1"/>
</dbReference>
<name>A0A547P768_9SPHN</name>
<feature type="transmembrane region" description="Helical" evidence="1">
    <location>
        <begin position="90"/>
        <end position="110"/>
    </location>
</feature>
<comment type="caution">
    <text evidence="2">The sequence shown here is derived from an EMBL/GenBank/DDBJ whole genome shotgun (WGS) entry which is preliminary data.</text>
</comment>
<feature type="transmembrane region" description="Helical" evidence="1">
    <location>
        <begin position="65"/>
        <end position="84"/>
    </location>
</feature>
<keyword evidence="1" id="KW-1133">Transmembrane helix</keyword>
<feature type="transmembrane region" description="Helical" evidence="1">
    <location>
        <begin position="35"/>
        <end position="53"/>
    </location>
</feature>
<dbReference type="PANTHER" id="PTHR18640">
    <property type="entry name" value="SOLUTE CARRIER FAMILY 10 MEMBER 7"/>
    <property type="match status" value="1"/>
</dbReference>
<gene>
    <name evidence="2" type="ORF">FGU71_13355</name>
</gene>
<proteinExistence type="predicted"/>
<organism evidence="2 3">
    <name type="scientific">Erythrobacter insulae</name>
    <dbReference type="NCBI Taxonomy" id="2584124"/>
    <lineage>
        <taxon>Bacteria</taxon>
        <taxon>Pseudomonadati</taxon>
        <taxon>Pseudomonadota</taxon>
        <taxon>Alphaproteobacteria</taxon>
        <taxon>Sphingomonadales</taxon>
        <taxon>Erythrobacteraceae</taxon>
        <taxon>Erythrobacter/Porphyrobacter group</taxon>
        <taxon>Erythrobacter</taxon>
    </lineage>
</organism>
<feature type="transmembrane region" description="Helical" evidence="1">
    <location>
        <begin position="198"/>
        <end position="218"/>
    </location>
</feature>
<feature type="transmembrane region" description="Helical" evidence="1">
    <location>
        <begin position="166"/>
        <end position="186"/>
    </location>
</feature>
<dbReference type="AlphaFoldDB" id="A0A547P768"/>
<feature type="transmembrane region" description="Helical" evidence="1">
    <location>
        <begin position="230"/>
        <end position="252"/>
    </location>
</feature>
<feature type="transmembrane region" description="Helical" evidence="1">
    <location>
        <begin position="12"/>
        <end position="29"/>
    </location>
</feature>
<evidence type="ECO:0000313" key="3">
    <source>
        <dbReference type="Proteomes" id="UP000316343"/>
    </source>
</evidence>
<dbReference type="OrthoDB" id="9792271at2"/>